<sequence>MAPIVRQQSALSEFFTGAGLLVRGLGVVVRSPRLLLLGIVPGVVSFAVVLAALVTLFVFSGDLAALLTWFANDWSEPVRQALRWLVTIALDVAGIILAVVTFTALTLTIGDPFYEAISKRVDDRFGGAQESDAPWHRTLRWNLADSVRLLLLSLAASVALFVLGFIPVVGQTVVPVVGAFVGGWLLTVEISGVPFNRRGLRLGDRRRLLRANRALALGFGVPVFLVFLVPFMSVLVMPGAVAGATLLTRRVLGQPHE</sequence>
<dbReference type="PANTHER" id="PTHR37468">
    <property type="entry name" value="SULFATE TRANSPORTER CYSZ"/>
    <property type="match status" value="1"/>
</dbReference>
<feature type="transmembrane region" description="Helical" evidence="10">
    <location>
        <begin position="172"/>
        <end position="193"/>
    </location>
</feature>
<dbReference type="GO" id="GO:0005886">
    <property type="term" value="C:plasma membrane"/>
    <property type="evidence" value="ECO:0007669"/>
    <property type="project" value="TreeGrafter"/>
</dbReference>
<evidence type="ECO:0000256" key="8">
    <source>
        <dbReference type="ARBA" id="ARBA00023032"/>
    </source>
</evidence>
<dbReference type="EMBL" id="BONU01000003">
    <property type="protein sequence ID" value="GIG72363.1"/>
    <property type="molecule type" value="Genomic_DNA"/>
</dbReference>
<keyword evidence="4" id="KW-0997">Cell inner membrane</keyword>
<evidence type="ECO:0000256" key="4">
    <source>
        <dbReference type="ARBA" id="ARBA00022519"/>
    </source>
</evidence>
<feature type="transmembrane region" description="Helical" evidence="10">
    <location>
        <begin position="81"/>
        <end position="110"/>
    </location>
</feature>
<dbReference type="Pfam" id="PF07264">
    <property type="entry name" value="EI24"/>
    <property type="match status" value="1"/>
</dbReference>
<evidence type="ECO:0000256" key="3">
    <source>
        <dbReference type="ARBA" id="ARBA00022475"/>
    </source>
</evidence>
<feature type="transmembrane region" description="Helical" evidence="10">
    <location>
        <begin position="147"/>
        <end position="166"/>
    </location>
</feature>
<keyword evidence="5" id="KW-0028">Amino-acid biosynthesis</keyword>
<evidence type="ECO:0000256" key="10">
    <source>
        <dbReference type="SAM" id="Phobius"/>
    </source>
</evidence>
<feature type="transmembrane region" description="Helical" evidence="10">
    <location>
        <begin position="214"/>
        <end position="237"/>
    </location>
</feature>
<keyword evidence="2" id="KW-0813">Transport</keyword>
<gene>
    <name evidence="11" type="ORF">Pfl04_07670</name>
</gene>
<protein>
    <submittedName>
        <fullName evidence="11">Membrane protein</fullName>
    </submittedName>
</protein>
<keyword evidence="12" id="KW-1185">Reference proteome</keyword>
<keyword evidence="7 10" id="KW-1133">Transmembrane helix</keyword>
<dbReference type="InterPro" id="IPR059112">
    <property type="entry name" value="CysZ/EI24"/>
</dbReference>
<feature type="transmembrane region" description="Helical" evidence="10">
    <location>
        <begin position="34"/>
        <end position="61"/>
    </location>
</feature>
<dbReference type="GO" id="GO:0009675">
    <property type="term" value="F:high-affinity sulfate:proton symporter activity"/>
    <property type="evidence" value="ECO:0007669"/>
    <property type="project" value="TreeGrafter"/>
</dbReference>
<evidence type="ECO:0000256" key="7">
    <source>
        <dbReference type="ARBA" id="ARBA00022989"/>
    </source>
</evidence>
<organism evidence="11 12">
    <name type="scientific">Planosporangium flavigriseum</name>
    <dbReference type="NCBI Taxonomy" id="373681"/>
    <lineage>
        <taxon>Bacteria</taxon>
        <taxon>Bacillati</taxon>
        <taxon>Actinomycetota</taxon>
        <taxon>Actinomycetes</taxon>
        <taxon>Micromonosporales</taxon>
        <taxon>Micromonosporaceae</taxon>
        <taxon>Planosporangium</taxon>
    </lineage>
</organism>
<evidence type="ECO:0000313" key="12">
    <source>
        <dbReference type="Proteomes" id="UP000653674"/>
    </source>
</evidence>
<evidence type="ECO:0000256" key="9">
    <source>
        <dbReference type="ARBA" id="ARBA00023136"/>
    </source>
</evidence>
<name>A0A8J3PKY6_9ACTN</name>
<evidence type="ECO:0000256" key="2">
    <source>
        <dbReference type="ARBA" id="ARBA00022448"/>
    </source>
</evidence>
<keyword evidence="9 10" id="KW-0472">Membrane</keyword>
<dbReference type="Proteomes" id="UP000653674">
    <property type="component" value="Unassembled WGS sequence"/>
</dbReference>
<dbReference type="InterPro" id="IPR050480">
    <property type="entry name" value="CysZ-like"/>
</dbReference>
<keyword evidence="8" id="KW-0764">Sulfate transport</keyword>
<dbReference type="RefSeq" id="WP_168072852.1">
    <property type="nucleotide sequence ID" value="NZ_BAAAQJ010000008.1"/>
</dbReference>
<dbReference type="GO" id="GO:0019344">
    <property type="term" value="P:cysteine biosynthetic process"/>
    <property type="evidence" value="ECO:0007669"/>
    <property type="project" value="TreeGrafter"/>
</dbReference>
<reference evidence="11" key="1">
    <citation type="submission" date="2021-01" db="EMBL/GenBank/DDBJ databases">
        <title>Whole genome shotgun sequence of Planosporangium flavigriseum NBRC 105377.</title>
        <authorList>
            <person name="Komaki H."/>
            <person name="Tamura T."/>
        </authorList>
    </citation>
    <scope>NUCLEOTIDE SEQUENCE</scope>
    <source>
        <strain evidence="11">NBRC 105377</strain>
    </source>
</reference>
<dbReference type="GO" id="GO:0000103">
    <property type="term" value="P:sulfate assimilation"/>
    <property type="evidence" value="ECO:0007669"/>
    <property type="project" value="TreeGrafter"/>
</dbReference>
<accession>A0A8J3PKY6</accession>
<evidence type="ECO:0000313" key="11">
    <source>
        <dbReference type="EMBL" id="GIG72363.1"/>
    </source>
</evidence>
<evidence type="ECO:0000256" key="5">
    <source>
        <dbReference type="ARBA" id="ARBA00022605"/>
    </source>
</evidence>
<proteinExistence type="predicted"/>
<dbReference type="AlphaFoldDB" id="A0A8J3PKY6"/>
<dbReference type="PANTHER" id="PTHR37468:SF1">
    <property type="entry name" value="SULFATE TRANSPORTER CYSZ"/>
    <property type="match status" value="1"/>
</dbReference>
<evidence type="ECO:0000256" key="1">
    <source>
        <dbReference type="ARBA" id="ARBA00004141"/>
    </source>
</evidence>
<comment type="caution">
    <text evidence="11">The sequence shown here is derived from an EMBL/GenBank/DDBJ whole genome shotgun (WGS) entry which is preliminary data.</text>
</comment>
<keyword evidence="6 10" id="KW-0812">Transmembrane</keyword>
<evidence type="ECO:0000256" key="6">
    <source>
        <dbReference type="ARBA" id="ARBA00022692"/>
    </source>
</evidence>
<comment type="subcellular location">
    <subcellularLocation>
        <location evidence="1">Membrane</location>
        <topology evidence="1">Multi-pass membrane protein</topology>
    </subcellularLocation>
</comment>
<keyword evidence="3" id="KW-1003">Cell membrane</keyword>